<feature type="transmembrane region" description="Helical" evidence="7">
    <location>
        <begin position="58"/>
        <end position="79"/>
    </location>
</feature>
<dbReference type="SUPFAM" id="SSF103473">
    <property type="entry name" value="MFS general substrate transporter"/>
    <property type="match status" value="2"/>
</dbReference>
<dbReference type="PANTHER" id="PTHR12778">
    <property type="entry name" value="SOLUTE CARRIER FAMILY 33 ACETYL-COA TRANSPORTER -RELATED"/>
    <property type="match status" value="1"/>
</dbReference>
<dbReference type="RefSeq" id="WP_192533712.1">
    <property type="nucleotide sequence ID" value="NZ_JACZHT010000002.1"/>
</dbReference>
<evidence type="ECO:0000256" key="4">
    <source>
        <dbReference type="ARBA" id="ARBA00022692"/>
    </source>
</evidence>
<dbReference type="EMBL" id="JACZHT010000002">
    <property type="protein sequence ID" value="MBE1236710.1"/>
    <property type="molecule type" value="Genomic_DNA"/>
</dbReference>
<dbReference type="Pfam" id="PF07690">
    <property type="entry name" value="MFS_1"/>
    <property type="match status" value="1"/>
</dbReference>
<organism evidence="8 9">
    <name type="scientific">Phaeovibrio sulfidiphilus</name>
    <dbReference type="NCBI Taxonomy" id="1220600"/>
    <lineage>
        <taxon>Bacteria</taxon>
        <taxon>Pseudomonadati</taxon>
        <taxon>Pseudomonadota</taxon>
        <taxon>Alphaproteobacteria</taxon>
        <taxon>Rhodospirillales</taxon>
        <taxon>Rhodospirillaceae</taxon>
        <taxon>Phaeovibrio</taxon>
    </lineage>
</organism>
<comment type="subcellular location">
    <subcellularLocation>
        <location evidence="1">Membrane</location>
        <topology evidence="1">Multi-pass membrane protein</topology>
    </subcellularLocation>
</comment>
<dbReference type="InterPro" id="IPR011701">
    <property type="entry name" value="MFS"/>
</dbReference>
<gene>
    <name evidence="8" type="ORF">IHV25_03460</name>
</gene>
<protein>
    <submittedName>
        <fullName evidence="8">MFS transporter</fullName>
    </submittedName>
</protein>
<comment type="similarity">
    <text evidence="2">Belongs to the major facilitator superfamily.</text>
</comment>
<keyword evidence="4 7" id="KW-0812">Transmembrane</keyword>
<feature type="transmembrane region" description="Helical" evidence="7">
    <location>
        <begin position="31"/>
        <end position="52"/>
    </location>
</feature>
<evidence type="ECO:0000256" key="7">
    <source>
        <dbReference type="SAM" id="Phobius"/>
    </source>
</evidence>
<feature type="transmembrane region" description="Helical" evidence="7">
    <location>
        <begin position="295"/>
        <end position="315"/>
    </location>
</feature>
<evidence type="ECO:0000256" key="5">
    <source>
        <dbReference type="ARBA" id="ARBA00022989"/>
    </source>
</evidence>
<feature type="transmembrane region" description="Helical" evidence="7">
    <location>
        <begin position="471"/>
        <end position="489"/>
    </location>
</feature>
<feature type="transmembrane region" description="Helical" evidence="7">
    <location>
        <begin position="202"/>
        <end position="222"/>
    </location>
</feature>
<feature type="transmembrane region" description="Helical" evidence="7">
    <location>
        <begin position="243"/>
        <end position="264"/>
    </location>
</feature>
<feature type="transmembrane region" description="Helical" evidence="7">
    <location>
        <begin position="341"/>
        <end position="363"/>
    </location>
</feature>
<sequence>MIETALVSDGSARRSWGRTVRLLLAPPVFRLLFLGFSAGLPYLLIFGTLSIWLTEAGIQRSTVTMLSWAALAFSFKFAWAPLVDRMPLPGLTRLLGRRRAWLLLSQLCVCASLVATGFSDPLQSLTVTAMGAVAIAFSAATQDIVIDAYRIEAAEPDLQSMMAATYQAGYRAGMLVSGAGALWLAGWLGTSLESYSLDAWALTYWIMAGLMGIGVVTTLFIPEPPPNAARDAARGEGDSLARHLQLLVFVLLGAGIFILSFLWFGSVRDGLRASGTGLGAFLAAAGPFLGAMVEALRFVLSGALALGALALLTVLRPGWRSNLSATYFSPVADFFDRYGRLALLILLLIGTYRISDIVMGAVANVFYTEMTFTKEQIALYTKVWGVVATLVGGFVGGIFALRRGVMSAMFMGALFVSVTNLLFAVLAHHPGDELYLAIAITGDNFAGGFAGAAFIAYLSALTSVQFTAMQYALFSSLMTLGPKILAGYSGSMVTAFGYDTFFVGCAIIGLPVLLLVVLAARYAPPGRT</sequence>
<comment type="caution">
    <text evidence="8">The sequence shown here is derived from an EMBL/GenBank/DDBJ whole genome shotgun (WGS) entry which is preliminary data.</text>
</comment>
<proteinExistence type="inferred from homology"/>
<dbReference type="Gene3D" id="1.20.1250.20">
    <property type="entry name" value="MFS general substrate transporter like domains"/>
    <property type="match status" value="2"/>
</dbReference>
<dbReference type="InterPro" id="IPR004752">
    <property type="entry name" value="AmpG_permease/AT-1"/>
</dbReference>
<feature type="transmembrane region" description="Helical" evidence="7">
    <location>
        <begin position="125"/>
        <end position="149"/>
    </location>
</feature>
<feature type="transmembrane region" description="Helical" evidence="7">
    <location>
        <begin position="501"/>
        <end position="523"/>
    </location>
</feature>
<keyword evidence="5 7" id="KW-1133">Transmembrane helix</keyword>
<keyword evidence="3" id="KW-0813">Transport</keyword>
<evidence type="ECO:0000256" key="1">
    <source>
        <dbReference type="ARBA" id="ARBA00004141"/>
    </source>
</evidence>
<keyword evidence="9" id="KW-1185">Reference proteome</keyword>
<feature type="transmembrane region" description="Helical" evidence="7">
    <location>
        <begin position="170"/>
        <end position="190"/>
    </location>
</feature>
<name>A0A8J6YLQ7_9PROT</name>
<feature type="transmembrane region" description="Helical" evidence="7">
    <location>
        <begin position="434"/>
        <end position="459"/>
    </location>
</feature>
<evidence type="ECO:0000313" key="9">
    <source>
        <dbReference type="Proteomes" id="UP000631034"/>
    </source>
</evidence>
<evidence type="ECO:0000313" key="8">
    <source>
        <dbReference type="EMBL" id="MBE1236710.1"/>
    </source>
</evidence>
<dbReference type="PANTHER" id="PTHR12778:SF10">
    <property type="entry name" value="MAJOR FACILITATOR SUPERFAMILY DOMAIN-CONTAINING PROTEIN 3"/>
    <property type="match status" value="1"/>
</dbReference>
<dbReference type="NCBIfam" id="TIGR00901">
    <property type="entry name" value="2A0125"/>
    <property type="match status" value="1"/>
</dbReference>
<evidence type="ECO:0000256" key="3">
    <source>
        <dbReference type="ARBA" id="ARBA00022448"/>
    </source>
</evidence>
<feature type="transmembrane region" description="Helical" evidence="7">
    <location>
        <begin position="383"/>
        <end position="401"/>
    </location>
</feature>
<dbReference type="InterPro" id="IPR036259">
    <property type="entry name" value="MFS_trans_sf"/>
</dbReference>
<keyword evidence="6 7" id="KW-0472">Membrane</keyword>
<dbReference type="AlphaFoldDB" id="A0A8J6YLQ7"/>
<reference evidence="8" key="1">
    <citation type="submission" date="2020-10" db="EMBL/GenBank/DDBJ databases">
        <title>Genome sequence of the unusual species of purple photosynthetic bacteria, Phaeovibrio sulfidiphilus DSM 23193, type strain.</title>
        <authorList>
            <person name="Kyndt J.A."/>
            <person name="Meyer T.E."/>
        </authorList>
    </citation>
    <scope>NUCLEOTIDE SEQUENCE</scope>
    <source>
        <strain evidence="8">DSM 23193</strain>
    </source>
</reference>
<dbReference type="Proteomes" id="UP000631034">
    <property type="component" value="Unassembled WGS sequence"/>
</dbReference>
<dbReference type="GO" id="GO:0016020">
    <property type="term" value="C:membrane"/>
    <property type="evidence" value="ECO:0007669"/>
    <property type="project" value="UniProtKB-SubCell"/>
</dbReference>
<dbReference type="GO" id="GO:0022857">
    <property type="term" value="F:transmembrane transporter activity"/>
    <property type="evidence" value="ECO:0007669"/>
    <property type="project" value="InterPro"/>
</dbReference>
<accession>A0A8J6YLQ7</accession>
<feature type="transmembrane region" description="Helical" evidence="7">
    <location>
        <begin position="408"/>
        <end position="428"/>
    </location>
</feature>
<evidence type="ECO:0000256" key="6">
    <source>
        <dbReference type="ARBA" id="ARBA00023136"/>
    </source>
</evidence>
<evidence type="ECO:0000256" key="2">
    <source>
        <dbReference type="ARBA" id="ARBA00008335"/>
    </source>
</evidence>